<dbReference type="Pfam" id="PF04316">
    <property type="entry name" value="FlgM"/>
    <property type="match status" value="1"/>
</dbReference>
<dbReference type="InterPro" id="IPR035890">
    <property type="entry name" value="Anti-sigma-28_factor_FlgM_sf"/>
</dbReference>
<evidence type="ECO:0000256" key="6">
    <source>
        <dbReference type="ARBA" id="ARBA00023163"/>
    </source>
</evidence>
<dbReference type="AlphaFoldDB" id="A0A8J7FM09"/>
<dbReference type="InterPro" id="IPR031316">
    <property type="entry name" value="FlgM_C"/>
</dbReference>
<dbReference type="InterPro" id="IPR007412">
    <property type="entry name" value="FlgM"/>
</dbReference>
<evidence type="ECO:0000313" key="11">
    <source>
        <dbReference type="EMBL" id="MBE9608836.1"/>
    </source>
</evidence>
<keyword evidence="5" id="KW-0805">Transcription regulation</keyword>
<dbReference type="GO" id="GO:0045892">
    <property type="term" value="P:negative regulation of DNA-templated transcription"/>
    <property type="evidence" value="ECO:0007669"/>
    <property type="project" value="InterPro"/>
</dbReference>
<dbReference type="GO" id="GO:0044781">
    <property type="term" value="P:bacterial-type flagellum organization"/>
    <property type="evidence" value="ECO:0007669"/>
    <property type="project" value="UniProtKB-KW"/>
</dbReference>
<keyword evidence="11" id="KW-0969">Cilium</keyword>
<gene>
    <name evidence="11" type="primary">flgM</name>
    <name evidence="11" type="ORF">INR99_05675</name>
</gene>
<comment type="function">
    <text evidence="7">Responsible for the coupling of flagellin expression to flagellar assembly by preventing expression of the flagellin genes when a component of the middle class of proteins is defective. It negatively regulates flagellar genes by inhibiting the activity of FliA by directly binding to FliA.</text>
</comment>
<evidence type="ECO:0000256" key="8">
    <source>
        <dbReference type="ARBA" id="ARBA00030117"/>
    </source>
</evidence>
<evidence type="ECO:0000256" key="7">
    <source>
        <dbReference type="ARBA" id="ARBA00024739"/>
    </source>
</evidence>
<keyword evidence="11" id="KW-0966">Cell projection</keyword>
<dbReference type="SUPFAM" id="SSF101498">
    <property type="entry name" value="Anti-sigma factor FlgM"/>
    <property type="match status" value="1"/>
</dbReference>
<keyword evidence="6" id="KW-0804">Transcription</keyword>
<evidence type="ECO:0000256" key="2">
    <source>
        <dbReference type="ARBA" id="ARBA00017823"/>
    </source>
</evidence>
<evidence type="ECO:0000256" key="3">
    <source>
        <dbReference type="ARBA" id="ARBA00022491"/>
    </source>
</evidence>
<proteinExistence type="inferred from homology"/>
<keyword evidence="11" id="KW-0282">Flagellum</keyword>
<keyword evidence="4" id="KW-1005">Bacterial flagellum biogenesis</keyword>
<keyword evidence="3" id="KW-0678">Repressor</keyword>
<sequence length="96" mass="10027">MEPTMKIDSQGKPLAPTQLRSGETKAANSSKSSESPTISGENVQLGAGAAVGQTESSFDAEKVAAIRQAIAEGRFQVKPEAIANGLLDSVKELLER</sequence>
<evidence type="ECO:0000256" key="4">
    <source>
        <dbReference type="ARBA" id="ARBA00022795"/>
    </source>
</evidence>
<dbReference type="Proteomes" id="UP000604481">
    <property type="component" value="Unassembled WGS sequence"/>
</dbReference>
<accession>A0A8J7FM09</accession>
<organism evidence="11 12">
    <name type="scientific">Chitinilyticum piscinae</name>
    <dbReference type="NCBI Taxonomy" id="2866724"/>
    <lineage>
        <taxon>Bacteria</taxon>
        <taxon>Pseudomonadati</taxon>
        <taxon>Pseudomonadota</taxon>
        <taxon>Betaproteobacteria</taxon>
        <taxon>Neisseriales</taxon>
        <taxon>Chitinibacteraceae</taxon>
        <taxon>Chitinilyticum</taxon>
    </lineage>
</organism>
<dbReference type="EMBL" id="JADFUA010000002">
    <property type="protein sequence ID" value="MBE9608836.1"/>
    <property type="molecule type" value="Genomic_DNA"/>
</dbReference>
<evidence type="ECO:0000256" key="9">
    <source>
        <dbReference type="SAM" id="MobiDB-lite"/>
    </source>
</evidence>
<feature type="domain" description="Anti-sigma-28 factor FlgM C-terminal" evidence="10">
    <location>
        <begin position="38"/>
        <end position="88"/>
    </location>
</feature>
<evidence type="ECO:0000256" key="1">
    <source>
        <dbReference type="ARBA" id="ARBA00005322"/>
    </source>
</evidence>
<feature type="compositionally biased region" description="Polar residues" evidence="9">
    <location>
        <begin position="18"/>
        <end position="42"/>
    </location>
</feature>
<dbReference type="NCBIfam" id="TIGR03824">
    <property type="entry name" value="FlgM_jcvi"/>
    <property type="match status" value="1"/>
</dbReference>
<reference evidence="11 12" key="1">
    <citation type="submission" date="2020-10" db="EMBL/GenBank/DDBJ databases">
        <title>The genome sequence of Chitinilyticum litopenaei 4Y14.</title>
        <authorList>
            <person name="Liu Y."/>
        </authorList>
    </citation>
    <scope>NUCLEOTIDE SEQUENCE [LARGE SCALE GENOMIC DNA]</scope>
    <source>
        <strain evidence="11 12">4Y14</strain>
    </source>
</reference>
<keyword evidence="12" id="KW-1185">Reference proteome</keyword>
<protein>
    <recommendedName>
        <fullName evidence="2">Negative regulator of flagellin synthesis</fullName>
    </recommendedName>
    <alternativeName>
        <fullName evidence="8">Anti-sigma-28 factor</fullName>
    </alternativeName>
</protein>
<comment type="caution">
    <text evidence="11">The sequence shown here is derived from an EMBL/GenBank/DDBJ whole genome shotgun (WGS) entry which is preliminary data.</text>
</comment>
<comment type="similarity">
    <text evidence="1">Belongs to the FlgM family.</text>
</comment>
<feature type="region of interest" description="Disordered" evidence="9">
    <location>
        <begin position="1"/>
        <end position="42"/>
    </location>
</feature>
<name>A0A8J7FM09_9NEIS</name>
<evidence type="ECO:0000256" key="5">
    <source>
        <dbReference type="ARBA" id="ARBA00023015"/>
    </source>
</evidence>
<evidence type="ECO:0000259" key="10">
    <source>
        <dbReference type="Pfam" id="PF04316"/>
    </source>
</evidence>
<evidence type="ECO:0000313" key="12">
    <source>
        <dbReference type="Proteomes" id="UP000604481"/>
    </source>
</evidence>